<dbReference type="Pfam" id="PF14262">
    <property type="entry name" value="Cthe_2159"/>
    <property type="match status" value="1"/>
</dbReference>
<reference evidence="3 4" key="1">
    <citation type="submission" date="2020-08" db="EMBL/GenBank/DDBJ databases">
        <title>Cohnella phylogeny.</title>
        <authorList>
            <person name="Dunlap C."/>
        </authorList>
    </citation>
    <scope>NUCLEOTIDE SEQUENCE [LARGE SCALE GENOMIC DNA]</scope>
    <source>
        <strain evidence="3 4">CBP 2801</strain>
    </source>
</reference>
<dbReference type="RefSeq" id="WP_185129250.1">
    <property type="nucleotide sequence ID" value="NZ_JACJVO010000012.1"/>
</dbReference>
<evidence type="ECO:0000313" key="3">
    <source>
        <dbReference type="EMBL" id="MBB6731600.1"/>
    </source>
</evidence>
<organism evidence="3 4">
    <name type="scientific">Cohnella zeiphila</name>
    <dbReference type="NCBI Taxonomy" id="2761120"/>
    <lineage>
        <taxon>Bacteria</taxon>
        <taxon>Bacillati</taxon>
        <taxon>Bacillota</taxon>
        <taxon>Bacilli</taxon>
        <taxon>Bacillales</taxon>
        <taxon>Paenibacillaceae</taxon>
        <taxon>Cohnella</taxon>
    </lineage>
</organism>
<dbReference type="PROSITE" id="PS51257">
    <property type="entry name" value="PROKAR_LIPOPROTEIN"/>
    <property type="match status" value="1"/>
</dbReference>
<dbReference type="InterPro" id="IPR025584">
    <property type="entry name" value="Cthe_2159"/>
</dbReference>
<evidence type="ECO:0000256" key="2">
    <source>
        <dbReference type="SAM" id="SignalP"/>
    </source>
</evidence>
<dbReference type="Proteomes" id="UP000564644">
    <property type="component" value="Unassembled WGS sequence"/>
</dbReference>
<evidence type="ECO:0000256" key="1">
    <source>
        <dbReference type="SAM" id="MobiDB-lite"/>
    </source>
</evidence>
<feature type="region of interest" description="Disordered" evidence="1">
    <location>
        <begin position="308"/>
        <end position="330"/>
    </location>
</feature>
<feature type="chain" id="PRO_5030719094" evidence="2">
    <location>
        <begin position="28"/>
        <end position="330"/>
    </location>
</feature>
<proteinExistence type="predicted"/>
<feature type="compositionally biased region" description="Gly residues" evidence="1">
    <location>
        <begin position="320"/>
        <end position="330"/>
    </location>
</feature>
<sequence length="330" mass="32195">MNRSHKAKLMAAAILSALLAAGCSSNADEPAASASASSSTGGTTVSSSGAASAAAVKLAGLDATEQAGFDEDDALTTWSADSSIAIALGGTGATVDGSGATAEGGVVTIADAGTYVVSGQSSDGQIVIDVPEDAVVHLVLNGVQISNDDGPALYVKEADKVIVTLQDGTDNTVADGATYADTSEDAPTAALYSKGDLTINGTGKLTVQGNSNDGIASKDDLKLMSGTIDIQAADDGMIGKDLVAVKDGTVTIDAGGDGIKSTNDADADKGNVAIAGGTFHITAENDGFQAASSLLIDGGTFDIVTGGGSANSTKTHEEQGPGGFGGGGWG</sequence>
<dbReference type="EMBL" id="JACJVO010000012">
    <property type="protein sequence ID" value="MBB6731600.1"/>
    <property type="molecule type" value="Genomic_DNA"/>
</dbReference>
<keyword evidence="2" id="KW-0732">Signal</keyword>
<keyword evidence="4" id="KW-1185">Reference proteome</keyword>
<evidence type="ECO:0000313" key="4">
    <source>
        <dbReference type="Proteomes" id="UP000564644"/>
    </source>
</evidence>
<gene>
    <name evidence="3" type="ORF">H7C18_11830</name>
</gene>
<comment type="caution">
    <text evidence="3">The sequence shown here is derived from an EMBL/GenBank/DDBJ whole genome shotgun (WGS) entry which is preliminary data.</text>
</comment>
<feature type="non-terminal residue" evidence="3">
    <location>
        <position position="330"/>
    </location>
</feature>
<protein>
    <submittedName>
        <fullName evidence="3">Carbohydrate-binding domain-containing protein</fullName>
    </submittedName>
</protein>
<dbReference type="AlphaFoldDB" id="A0A7X0SKC4"/>
<feature type="signal peptide" evidence="2">
    <location>
        <begin position="1"/>
        <end position="27"/>
    </location>
</feature>
<accession>A0A7X0SKC4</accession>
<name>A0A7X0SKC4_9BACL</name>